<accession>A0A068SU16</accession>
<dbReference type="EMBL" id="HG938353">
    <property type="protein sequence ID" value="CDN49703.1"/>
    <property type="molecule type" value="Genomic_DNA"/>
</dbReference>
<evidence type="ECO:0000313" key="2">
    <source>
        <dbReference type="EMBL" id="CDN49703.1"/>
    </source>
</evidence>
<dbReference type="SUPFAM" id="SSF50939">
    <property type="entry name" value="Sialidases"/>
    <property type="match status" value="1"/>
</dbReference>
<reference evidence="3" key="1">
    <citation type="journal article" date="2014" name="BMC Genomics">
        <title>Genome sequencing of two Neorhizobium galegae strains reveals a noeT gene responsible for the unusual acetylation of the nodulation factors.</title>
        <authorList>
            <person name="Osterman J."/>
            <person name="Marsh J."/>
            <person name="Laine P.K."/>
            <person name="Zeng Z."/>
            <person name="Alatalo E."/>
            <person name="Sullivan J.T."/>
            <person name="Young J.P."/>
            <person name="Thomas-Oates J."/>
            <person name="Paulin L."/>
            <person name="Lindstrom K."/>
        </authorList>
    </citation>
    <scope>NUCLEOTIDE SEQUENCE [LARGE SCALE GENOMIC DNA]</scope>
    <source>
        <strain evidence="3">HAMBI 540</strain>
    </source>
</reference>
<feature type="domain" description="Sialidase" evidence="1">
    <location>
        <begin position="140"/>
        <end position="345"/>
    </location>
</feature>
<protein>
    <submittedName>
        <fullName evidence="2">Prabable sialidase</fullName>
    </submittedName>
</protein>
<sequence length="370" mass="40983">MTKPNSIKNVEVYRKEGEFAAWPANYGLWLWGGEAVTIFVQGFRGEAENLHARDKTRPFIPVQARSTDGGETWTIERFNAFVPGSQTLSGDEHVLPELEAQPKIDIDRDLRPLDEPIDFTDPETIVMCARTGLLGGAISWFYVSNDRARTWRGPYRLGDFGLPGISARTDIVPLGKHDALFLLSAAKPDGKEGQVFCIRTRDGGKSFTFESFVGEEPEGFAIMPASIRLKDGKVLTLVRCATASRGPDRKAWIDAYVSGDEGKTWEPIGRPVPNTGYGGNPPTVNRLQDGRLALVFGYRDAPFGLRARISSDEGRTWSDDIIIRDDGGMSDLGYPRTVVRPDGKLLSVYYYNYGSDQDRFIAASIYEIAG</sequence>
<organism evidence="2 3">
    <name type="scientific">Neorhizobium galegae bv. orientalis str. HAMBI 540</name>
    <dbReference type="NCBI Taxonomy" id="1028800"/>
    <lineage>
        <taxon>Bacteria</taxon>
        <taxon>Pseudomonadati</taxon>
        <taxon>Pseudomonadota</taxon>
        <taxon>Alphaproteobacteria</taxon>
        <taxon>Hyphomicrobiales</taxon>
        <taxon>Rhizobiaceae</taxon>
        <taxon>Rhizobium/Agrobacterium group</taxon>
        <taxon>Neorhizobium</taxon>
    </lineage>
</organism>
<gene>
    <name evidence="2" type="ORF">RG540_CH35390</name>
</gene>
<name>A0A068SU16_NEOGA</name>
<dbReference type="Gene3D" id="2.120.10.10">
    <property type="match status" value="1"/>
</dbReference>
<dbReference type="Pfam" id="PF13088">
    <property type="entry name" value="BNR_2"/>
    <property type="match status" value="1"/>
</dbReference>
<dbReference type="InterPro" id="IPR036278">
    <property type="entry name" value="Sialidase_sf"/>
</dbReference>
<evidence type="ECO:0000259" key="1">
    <source>
        <dbReference type="Pfam" id="PF13088"/>
    </source>
</evidence>
<dbReference type="Proteomes" id="UP000028181">
    <property type="component" value="Chromosome I"/>
</dbReference>
<proteinExistence type="predicted"/>
<dbReference type="CDD" id="cd15482">
    <property type="entry name" value="Sialidase_non-viral"/>
    <property type="match status" value="1"/>
</dbReference>
<dbReference type="HOGENOM" id="CLU_747691_0_0_5"/>
<evidence type="ECO:0000313" key="3">
    <source>
        <dbReference type="Proteomes" id="UP000028181"/>
    </source>
</evidence>
<dbReference type="RefSeq" id="WP_155414862.1">
    <property type="nucleotide sequence ID" value="NZ_HG938353.1"/>
</dbReference>
<dbReference type="GeneID" id="24255588"/>
<dbReference type="eggNOG" id="COG4409">
    <property type="taxonomic scope" value="Bacteria"/>
</dbReference>
<dbReference type="KEGG" id="ngg:RG540_CH35390"/>
<dbReference type="OrthoDB" id="7294637at2"/>
<dbReference type="PATRIC" id="fig|1028800.3.peg.3596"/>
<dbReference type="InterPro" id="IPR011040">
    <property type="entry name" value="Sialidase"/>
</dbReference>
<keyword evidence="3" id="KW-1185">Reference proteome</keyword>
<dbReference type="AlphaFoldDB" id="A0A068SU16"/>